<sequence length="351" mass="38894">MTKEDIIAQFDPNAPGATGNLFGLPFSPENADLVIVPVPWEVTVSYKDGTAKGPEAILEASAQVDLFVKDIPDAWKLGVAMLPVPQNLYEENRKLRTLAAQYIQSLSEGGETDDNPVLDKINEACENLNIYVKNTTLKQIKEGKMVGLLGGDHSTPLGFLRALSERYDRFAVLQIDAHADLRKAYEGFTYSHASIMYNALKLPAVAKLVQVGIRDYCEEEVMVMQRAAGRVVTFFDEDIKAHQFEGKSWDAICNVIIKELPEFVYISFDIDGLDPKLCPNTGTPVAGGFQFHEVLHLIKKLVKSGKRIIGFDLNEVAPADNNEWDANVGARLLYTLCNWMAVSNGKLKTKN</sequence>
<keyword evidence="3" id="KW-0464">Manganese</keyword>
<dbReference type="CDD" id="cd11593">
    <property type="entry name" value="Agmatinase-like_2"/>
    <property type="match status" value="1"/>
</dbReference>
<dbReference type="PRINTS" id="PR00116">
    <property type="entry name" value="ARGINASE"/>
</dbReference>
<reference evidence="5 6" key="1">
    <citation type="submission" date="2018-11" db="EMBL/GenBank/DDBJ databases">
        <title>Chryseotalea sanarue gen. nov., sp., nov., a member of the family Cytophagaceae, isolated from a brackish lake in Hamamatsu Japan.</title>
        <authorList>
            <person name="Maejima Y."/>
            <person name="Iino T."/>
            <person name="Muraguchi Y."/>
            <person name="Fukuda K."/>
            <person name="Ohkuma M."/>
            <person name="Moriuchi R."/>
            <person name="Dohra H."/>
            <person name="Kimbara K."/>
            <person name="Shintani M."/>
        </authorList>
    </citation>
    <scope>NUCLEOTIDE SEQUENCE [LARGE SCALE GENOMIC DNA]</scope>
    <source>
        <strain evidence="5 6">Ys</strain>
    </source>
</reference>
<evidence type="ECO:0000256" key="1">
    <source>
        <dbReference type="ARBA" id="ARBA00022723"/>
    </source>
</evidence>
<dbReference type="GO" id="GO:0033389">
    <property type="term" value="P:putrescine biosynthetic process from arginine, via agmatine"/>
    <property type="evidence" value="ECO:0007669"/>
    <property type="project" value="TreeGrafter"/>
</dbReference>
<protein>
    <submittedName>
        <fullName evidence="5">Arginase/agmatinase/formiminoglutamase</fullName>
    </submittedName>
</protein>
<evidence type="ECO:0000256" key="4">
    <source>
        <dbReference type="PROSITE-ProRule" id="PRU00742"/>
    </source>
</evidence>
<feature type="binding site" evidence="3">
    <location>
        <position position="180"/>
    </location>
    <ligand>
        <name>Mn(2+)</name>
        <dbReference type="ChEBI" id="CHEBI:29035"/>
        <label>1</label>
    </ligand>
</feature>
<gene>
    <name evidence="5" type="ORF">SanaruYs_33940</name>
</gene>
<keyword evidence="2" id="KW-0378">Hydrolase</keyword>
<keyword evidence="6" id="KW-1185">Reference proteome</keyword>
<organism evidence="5 6">
    <name type="scientific">Chryseotalea sanaruensis</name>
    <dbReference type="NCBI Taxonomy" id="2482724"/>
    <lineage>
        <taxon>Bacteria</taxon>
        <taxon>Pseudomonadati</taxon>
        <taxon>Bacteroidota</taxon>
        <taxon>Cytophagia</taxon>
        <taxon>Cytophagales</taxon>
        <taxon>Chryseotaleaceae</taxon>
        <taxon>Chryseotalea</taxon>
    </lineage>
</organism>
<accession>A0A401UE21</accession>
<dbReference type="GO" id="GO:0008783">
    <property type="term" value="F:agmatinase activity"/>
    <property type="evidence" value="ECO:0007669"/>
    <property type="project" value="TreeGrafter"/>
</dbReference>
<dbReference type="InterPro" id="IPR023696">
    <property type="entry name" value="Ureohydrolase_dom_sf"/>
</dbReference>
<dbReference type="PANTHER" id="PTHR11358:SF26">
    <property type="entry name" value="GUANIDINO ACID HYDROLASE, MITOCHONDRIAL"/>
    <property type="match status" value="1"/>
</dbReference>
<dbReference type="Pfam" id="PF00491">
    <property type="entry name" value="Arginase"/>
    <property type="match status" value="1"/>
</dbReference>
<dbReference type="RefSeq" id="WP_127123793.1">
    <property type="nucleotide sequence ID" value="NZ_BHXQ01000006.1"/>
</dbReference>
<feature type="binding site" evidence="3">
    <location>
        <position position="153"/>
    </location>
    <ligand>
        <name>Mn(2+)</name>
        <dbReference type="ChEBI" id="CHEBI:29035"/>
        <label>1</label>
    </ligand>
</feature>
<feature type="binding site" evidence="3">
    <location>
        <position position="178"/>
    </location>
    <ligand>
        <name>Mn(2+)</name>
        <dbReference type="ChEBI" id="CHEBI:29035"/>
        <label>1</label>
    </ligand>
</feature>
<comment type="similarity">
    <text evidence="4">Belongs to the arginase family.</text>
</comment>
<dbReference type="SUPFAM" id="SSF52768">
    <property type="entry name" value="Arginase/deacetylase"/>
    <property type="match status" value="1"/>
</dbReference>
<dbReference type="PIRSF" id="PIRSF036979">
    <property type="entry name" value="Arginase"/>
    <property type="match status" value="1"/>
</dbReference>
<feature type="binding site" evidence="3">
    <location>
        <position position="269"/>
    </location>
    <ligand>
        <name>Mn(2+)</name>
        <dbReference type="ChEBI" id="CHEBI:29035"/>
        <label>1</label>
    </ligand>
</feature>
<feature type="binding site" evidence="3">
    <location>
        <position position="176"/>
    </location>
    <ligand>
        <name>Mn(2+)</name>
        <dbReference type="ChEBI" id="CHEBI:29035"/>
        <label>1</label>
    </ligand>
</feature>
<dbReference type="PROSITE" id="PS51409">
    <property type="entry name" value="ARGINASE_2"/>
    <property type="match status" value="1"/>
</dbReference>
<dbReference type="Proteomes" id="UP000288227">
    <property type="component" value="Unassembled WGS sequence"/>
</dbReference>
<comment type="cofactor">
    <cofactor evidence="3">
        <name>Mn(2+)</name>
        <dbReference type="ChEBI" id="CHEBI:29035"/>
    </cofactor>
    <text evidence="3">Binds 2 manganese ions per subunit.</text>
</comment>
<evidence type="ECO:0000313" key="5">
    <source>
        <dbReference type="EMBL" id="GCC53151.1"/>
    </source>
</evidence>
<dbReference type="GO" id="GO:0046872">
    <property type="term" value="F:metal ion binding"/>
    <property type="evidence" value="ECO:0007669"/>
    <property type="project" value="UniProtKB-KW"/>
</dbReference>
<dbReference type="EMBL" id="BHXQ01000006">
    <property type="protein sequence ID" value="GCC53151.1"/>
    <property type="molecule type" value="Genomic_DNA"/>
</dbReference>
<evidence type="ECO:0000256" key="2">
    <source>
        <dbReference type="ARBA" id="ARBA00022801"/>
    </source>
</evidence>
<keyword evidence="1 3" id="KW-0479">Metal-binding</keyword>
<name>A0A401UE21_9BACT</name>
<dbReference type="Gene3D" id="3.40.800.10">
    <property type="entry name" value="Ureohydrolase domain"/>
    <property type="match status" value="1"/>
</dbReference>
<dbReference type="PANTHER" id="PTHR11358">
    <property type="entry name" value="ARGINASE/AGMATINASE"/>
    <property type="match status" value="1"/>
</dbReference>
<evidence type="ECO:0000256" key="3">
    <source>
        <dbReference type="PIRSR" id="PIRSR036979-1"/>
    </source>
</evidence>
<dbReference type="AlphaFoldDB" id="A0A401UE21"/>
<comment type="caution">
    <text evidence="5">The sequence shown here is derived from an EMBL/GenBank/DDBJ whole genome shotgun (WGS) entry which is preliminary data.</text>
</comment>
<dbReference type="OrthoDB" id="9788689at2"/>
<dbReference type="InterPro" id="IPR006035">
    <property type="entry name" value="Ureohydrolase"/>
</dbReference>
<proteinExistence type="inferred from homology"/>
<feature type="binding site" evidence="3">
    <location>
        <position position="271"/>
    </location>
    <ligand>
        <name>Mn(2+)</name>
        <dbReference type="ChEBI" id="CHEBI:29035"/>
        <label>1</label>
    </ligand>
</feature>
<evidence type="ECO:0000313" key="6">
    <source>
        <dbReference type="Proteomes" id="UP000288227"/>
    </source>
</evidence>